<dbReference type="RefSeq" id="WP_295369840.1">
    <property type="nucleotide sequence ID" value="NZ_DYUC01000060.1"/>
</dbReference>
<feature type="domain" description="SLH" evidence="3">
    <location>
        <begin position="83"/>
        <end position="146"/>
    </location>
</feature>
<protein>
    <submittedName>
        <fullName evidence="4">S-layer homology domain-containing protein</fullName>
    </submittedName>
</protein>
<name>A0A921MLC3_9FIRM</name>
<evidence type="ECO:0000256" key="1">
    <source>
        <dbReference type="ARBA" id="ARBA00022737"/>
    </source>
</evidence>
<feature type="chain" id="PRO_5037103182" evidence="2">
    <location>
        <begin position="25"/>
        <end position="206"/>
    </location>
</feature>
<sequence>MKRRILASLCALSLALCLAPMAWAADYTDVKGGAWYADAVQTVTDKGLMNGTNATSFSPSAYVTRATVVTVLWRLEGCPEPASQTGFPDVAAGSWCDQAVRWARETMIADGYSDGTFGADDPVTREQLALFLSRYTYYKGHTLAEGMLTLYPDGDKVSKWAVDGMKHAVGAGLITGTSAGTLSPLGYTTRAELAVILVRLMTPAAG</sequence>
<evidence type="ECO:0000259" key="3">
    <source>
        <dbReference type="PROSITE" id="PS51272"/>
    </source>
</evidence>
<dbReference type="Pfam" id="PF00395">
    <property type="entry name" value="SLH"/>
    <property type="match status" value="3"/>
</dbReference>
<dbReference type="InterPro" id="IPR001119">
    <property type="entry name" value="SLH_dom"/>
</dbReference>
<dbReference type="Proteomes" id="UP000760668">
    <property type="component" value="Unassembled WGS sequence"/>
</dbReference>
<organism evidence="4 5">
    <name type="scientific">Pseudoflavonifractor capillosus</name>
    <dbReference type="NCBI Taxonomy" id="106588"/>
    <lineage>
        <taxon>Bacteria</taxon>
        <taxon>Bacillati</taxon>
        <taxon>Bacillota</taxon>
        <taxon>Clostridia</taxon>
        <taxon>Eubacteriales</taxon>
        <taxon>Oscillospiraceae</taxon>
        <taxon>Pseudoflavonifractor</taxon>
    </lineage>
</organism>
<dbReference type="PROSITE" id="PS51272">
    <property type="entry name" value="SLH"/>
    <property type="match status" value="3"/>
</dbReference>
<comment type="caution">
    <text evidence="4">The sequence shown here is derived from an EMBL/GenBank/DDBJ whole genome shotgun (WGS) entry which is preliminary data.</text>
</comment>
<evidence type="ECO:0000313" key="5">
    <source>
        <dbReference type="Proteomes" id="UP000760668"/>
    </source>
</evidence>
<reference evidence="4" key="2">
    <citation type="submission" date="2021-09" db="EMBL/GenBank/DDBJ databases">
        <authorList>
            <person name="Gilroy R."/>
        </authorList>
    </citation>
    <scope>NUCLEOTIDE SEQUENCE</scope>
    <source>
        <strain evidence="4">CHK179-5677</strain>
    </source>
</reference>
<dbReference type="InterPro" id="IPR051465">
    <property type="entry name" value="Cell_Envelope_Struct_Comp"/>
</dbReference>
<gene>
    <name evidence="4" type="ORF">K8V01_06425</name>
</gene>
<feature type="signal peptide" evidence="2">
    <location>
        <begin position="1"/>
        <end position="24"/>
    </location>
</feature>
<proteinExistence type="predicted"/>
<feature type="domain" description="SLH" evidence="3">
    <location>
        <begin position="23"/>
        <end position="82"/>
    </location>
</feature>
<evidence type="ECO:0000313" key="4">
    <source>
        <dbReference type="EMBL" id="HJG86638.1"/>
    </source>
</evidence>
<keyword evidence="2" id="KW-0732">Signal</keyword>
<dbReference type="PANTHER" id="PTHR43308">
    <property type="entry name" value="OUTER MEMBRANE PROTEIN ALPHA-RELATED"/>
    <property type="match status" value="1"/>
</dbReference>
<evidence type="ECO:0000256" key="2">
    <source>
        <dbReference type="SAM" id="SignalP"/>
    </source>
</evidence>
<keyword evidence="1" id="KW-0677">Repeat</keyword>
<dbReference type="AlphaFoldDB" id="A0A921MLC3"/>
<reference evidence="4" key="1">
    <citation type="journal article" date="2021" name="PeerJ">
        <title>Extensive microbial diversity within the chicken gut microbiome revealed by metagenomics and culture.</title>
        <authorList>
            <person name="Gilroy R."/>
            <person name="Ravi A."/>
            <person name="Getino M."/>
            <person name="Pursley I."/>
            <person name="Horton D.L."/>
            <person name="Alikhan N.F."/>
            <person name="Baker D."/>
            <person name="Gharbi K."/>
            <person name="Hall N."/>
            <person name="Watson M."/>
            <person name="Adriaenssens E.M."/>
            <person name="Foster-Nyarko E."/>
            <person name="Jarju S."/>
            <person name="Secka A."/>
            <person name="Antonio M."/>
            <person name="Oren A."/>
            <person name="Chaudhuri R.R."/>
            <person name="La Ragione R."/>
            <person name="Hildebrand F."/>
            <person name="Pallen M.J."/>
        </authorList>
    </citation>
    <scope>NUCLEOTIDE SEQUENCE</scope>
    <source>
        <strain evidence="4">CHK179-5677</strain>
    </source>
</reference>
<dbReference type="EMBL" id="DYUC01000060">
    <property type="protein sequence ID" value="HJG86638.1"/>
    <property type="molecule type" value="Genomic_DNA"/>
</dbReference>
<accession>A0A921MLC3</accession>
<feature type="domain" description="SLH" evidence="3">
    <location>
        <begin position="148"/>
        <end position="206"/>
    </location>
</feature>